<feature type="compositionally biased region" description="Basic and acidic residues" evidence="1">
    <location>
        <begin position="400"/>
        <end position="409"/>
    </location>
</feature>
<dbReference type="Proteomes" id="UP000596145">
    <property type="component" value="Chromosome"/>
</dbReference>
<evidence type="ECO:0000313" key="3">
    <source>
        <dbReference type="Proteomes" id="UP000596145"/>
    </source>
</evidence>
<feature type="compositionally biased region" description="Polar residues" evidence="1">
    <location>
        <begin position="410"/>
        <end position="420"/>
    </location>
</feature>
<name>A0A7T4EDX6_9CORY</name>
<gene>
    <name evidence="2" type="ORF">I6I10_08735</name>
</gene>
<dbReference type="EMBL" id="CP066007">
    <property type="protein sequence ID" value="QQB45594.1"/>
    <property type="molecule type" value="Genomic_DNA"/>
</dbReference>
<sequence>MVQSRRFRDSEVMTKNVLGTPAQIFANIPGLLGFFPEESVVFLNFTATTAGTKVRLSLDFASRADITDWRSIDHACDIIAQHKPDSVWALVIAKKTDPFIIDETLDEIVQKAGETNFPLAAIWVTEEIATGTPYFLAGTLTGEDGTSVIPDTGVWEHGTICDVATAVSTKQMVGEGNLPELTRSDVLARFAHGNPYVTLSSSKQKKLTQKARTLVGDIRLGGSSYEVRNLFVDCLDAARDAESETALLKAKDALLSMITLMSDKLTRDLILDIAIERAEDARMLCLAVAKTATGFARHNALCVYVLASIAADAMTHNFAAVEVILKEDPQHVLAQCIGQACMHGIHSELLEACLEGTHELLSDIDGIDDDDDYDDEDEDDDFEEFPYTLYGESAIGGEHPPVKDDESVRSENGGTESTECVGNDTDVAVDTCADGKVRKAS</sequence>
<reference evidence="2 3" key="1">
    <citation type="submission" date="2020-12" db="EMBL/GenBank/DDBJ databases">
        <title>FDA dAtabase for Regulatory Grade micrObial Sequences (FDA-ARGOS): Supporting development and validation of Infectious Disease Dx tests.</title>
        <authorList>
            <person name="Sproer C."/>
            <person name="Gronow S."/>
            <person name="Severitt S."/>
            <person name="Schroder I."/>
            <person name="Tallon L."/>
            <person name="Sadzewicz L."/>
            <person name="Zhao X."/>
            <person name="Boylan J."/>
            <person name="Ott S."/>
            <person name="Bowen H."/>
            <person name="Vavikolanu K."/>
            <person name="Mehta A."/>
            <person name="Aluvathingal J."/>
            <person name="Nadendla S."/>
            <person name="Lowell S."/>
            <person name="Myers T."/>
            <person name="Yan Y."/>
            <person name="Sichtig H."/>
        </authorList>
    </citation>
    <scope>NUCLEOTIDE SEQUENCE [LARGE SCALE GENOMIC DNA]</scope>
    <source>
        <strain evidence="2 3">FDAARGOS_1053</strain>
    </source>
</reference>
<evidence type="ECO:0000313" key="2">
    <source>
        <dbReference type="EMBL" id="QQB45594.1"/>
    </source>
</evidence>
<dbReference type="AlphaFoldDB" id="A0A7T4EDX6"/>
<dbReference type="OrthoDB" id="3268175at2"/>
<dbReference type="Pfam" id="PF13830">
    <property type="entry name" value="DUF4192"/>
    <property type="match status" value="1"/>
</dbReference>
<evidence type="ECO:0000256" key="1">
    <source>
        <dbReference type="SAM" id="MobiDB-lite"/>
    </source>
</evidence>
<feature type="region of interest" description="Disordered" evidence="1">
    <location>
        <begin position="392"/>
        <end position="422"/>
    </location>
</feature>
<protein>
    <submittedName>
        <fullName evidence="2">DUF4192 domain-containing protein</fullName>
    </submittedName>
</protein>
<accession>A0A7T4EDX6</accession>
<proteinExistence type="predicted"/>
<organism evidence="2 3">
    <name type="scientific">Corynebacterium glucuronolyticum</name>
    <dbReference type="NCBI Taxonomy" id="39791"/>
    <lineage>
        <taxon>Bacteria</taxon>
        <taxon>Bacillati</taxon>
        <taxon>Actinomycetota</taxon>
        <taxon>Actinomycetes</taxon>
        <taxon>Mycobacteriales</taxon>
        <taxon>Corynebacteriaceae</taxon>
        <taxon>Corynebacterium</taxon>
    </lineage>
</organism>
<dbReference type="InterPro" id="IPR025447">
    <property type="entry name" value="DUF4192"/>
</dbReference>